<dbReference type="Pfam" id="PF04397">
    <property type="entry name" value="LytTR"/>
    <property type="match status" value="1"/>
</dbReference>
<dbReference type="SMART" id="SM00850">
    <property type="entry name" value="LytTR"/>
    <property type="match status" value="1"/>
</dbReference>
<reference evidence="3" key="2">
    <citation type="submission" date="2021-04" db="EMBL/GenBank/DDBJ databases">
        <authorList>
            <person name="Gilroy R."/>
        </authorList>
    </citation>
    <scope>NUCLEOTIDE SEQUENCE</scope>
    <source>
        <strain evidence="3">ChiGjej1B1-14440</strain>
    </source>
</reference>
<keyword evidence="3" id="KW-0238">DNA-binding</keyword>
<dbReference type="PANTHER" id="PTHR37299:SF1">
    <property type="entry name" value="STAGE 0 SPORULATION PROTEIN A HOMOLOG"/>
    <property type="match status" value="1"/>
</dbReference>
<evidence type="ECO:0000313" key="4">
    <source>
        <dbReference type="Proteomes" id="UP000886724"/>
    </source>
</evidence>
<dbReference type="GO" id="GO:0003677">
    <property type="term" value="F:DNA binding"/>
    <property type="evidence" value="ECO:0007669"/>
    <property type="project" value="UniProtKB-KW"/>
</dbReference>
<organism evidence="3 4">
    <name type="scientific">Candidatus Erysipelatoclostridium merdavium</name>
    <dbReference type="NCBI Taxonomy" id="2838566"/>
    <lineage>
        <taxon>Bacteria</taxon>
        <taxon>Bacillati</taxon>
        <taxon>Bacillota</taxon>
        <taxon>Erysipelotrichia</taxon>
        <taxon>Erysipelotrichales</taxon>
        <taxon>Erysipelotrichales incertae sedis</taxon>
    </lineage>
</organism>
<name>A0A9D1XR03_9FIRM</name>
<evidence type="ECO:0000313" key="3">
    <source>
        <dbReference type="EMBL" id="HIX82400.1"/>
    </source>
</evidence>
<sequence length="233" mass="27952">MNILIYDDNKEDCKNLINCIDSYFKTKAIKYNVKVCLNTKEVYDNIKEYDILFLDIQLKDDNGIDIGLKLQQIYHECRIIITSNYAKYAIEGYKIHADRYFLKPIQQELFNIEMENIINNYFKKSLGIIDETISPKKIYFHNIQYIERLNRKTIIHMIDKTKIFTNYALKYWYELTHDYGFVYTHRAFIVNLEHISAINKNEITLTTGDIIPLSRNYKNSFEIEYTKFIQEIL</sequence>
<proteinExistence type="predicted"/>
<gene>
    <name evidence="3" type="ORF">H9980_10595</name>
</gene>
<dbReference type="SMART" id="SM00448">
    <property type="entry name" value="REC"/>
    <property type="match status" value="1"/>
</dbReference>
<dbReference type="InterPro" id="IPR011006">
    <property type="entry name" value="CheY-like_superfamily"/>
</dbReference>
<accession>A0A9D1XR03</accession>
<feature type="modified residue" description="4-aspartylphosphate" evidence="1">
    <location>
        <position position="55"/>
    </location>
</feature>
<dbReference type="Pfam" id="PF00072">
    <property type="entry name" value="Response_reg"/>
    <property type="match status" value="1"/>
</dbReference>
<evidence type="ECO:0000256" key="1">
    <source>
        <dbReference type="PROSITE-ProRule" id="PRU00169"/>
    </source>
</evidence>
<dbReference type="GO" id="GO:0000156">
    <property type="term" value="F:phosphorelay response regulator activity"/>
    <property type="evidence" value="ECO:0007669"/>
    <property type="project" value="InterPro"/>
</dbReference>
<dbReference type="PROSITE" id="PS50110">
    <property type="entry name" value="RESPONSE_REGULATORY"/>
    <property type="match status" value="1"/>
</dbReference>
<dbReference type="Proteomes" id="UP000886724">
    <property type="component" value="Unassembled WGS sequence"/>
</dbReference>
<dbReference type="Gene3D" id="2.40.50.1020">
    <property type="entry name" value="LytTr DNA-binding domain"/>
    <property type="match status" value="1"/>
</dbReference>
<dbReference type="EMBL" id="DXET01000234">
    <property type="protein sequence ID" value="HIX82400.1"/>
    <property type="molecule type" value="Genomic_DNA"/>
</dbReference>
<dbReference type="PANTHER" id="PTHR37299">
    <property type="entry name" value="TRANSCRIPTIONAL REGULATOR-RELATED"/>
    <property type="match status" value="1"/>
</dbReference>
<feature type="domain" description="Response regulatory" evidence="2">
    <location>
        <begin position="2"/>
        <end position="118"/>
    </location>
</feature>
<dbReference type="AlphaFoldDB" id="A0A9D1XR03"/>
<dbReference type="InterPro" id="IPR007492">
    <property type="entry name" value="LytTR_DNA-bd_dom"/>
</dbReference>
<comment type="caution">
    <text evidence="3">The sequence shown here is derived from an EMBL/GenBank/DDBJ whole genome shotgun (WGS) entry which is preliminary data.</text>
</comment>
<dbReference type="Gene3D" id="3.40.50.2300">
    <property type="match status" value="1"/>
</dbReference>
<evidence type="ECO:0000259" key="2">
    <source>
        <dbReference type="PROSITE" id="PS50110"/>
    </source>
</evidence>
<dbReference type="InterPro" id="IPR001789">
    <property type="entry name" value="Sig_transdc_resp-reg_receiver"/>
</dbReference>
<dbReference type="InterPro" id="IPR046947">
    <property type="entry name" value="LytR-like"/>
</dbReference>
<dbReference type="SUPFAM" id="SSF52172">
    <property type="entry name" value="CheY-like"/>
    <property type="match status" value="1"/>
</dbReference>
<reference evidence="3" key="1">
    <citation type="journal article" date="2021" name="PeerJ">
        <title>Extensive microbial diversity within the chicken gut microbiome revealed by metagenomics and culture.</title>
        <authorList>
            <person name="Gilroy R."/>
            <person name="Ravi A."/>
            <person name="Getino M."/>
            <person name="Pursley I."/>
            <person name="Horton D.L."/>
            <person name="Alikhan N.F."/>
            <person name="Baker D."/>
            <person name="Gharbi K."/>
            <person name="Hall N."/>
            <person name="Watson M."/>
            <person name="Adriaenssens E.M."/>
            <person name="Foster-Nyarko E."/>
            <person name="Jarju S."/>
            <person name="Secka A."/>
            <person name="Antonio M."/>
            <person name="Oren A."/>
            <person name="Chaudhuri R.R."/>
            <person name="La Ragione R."/>
            <person name="Hildebrand F."/>
            <person name="Pallen M.J."/>
        </authorList>
    </citation>
    <scope>NUCLEOTIDE SEQUENCE</scope>
    <source>
        <strain evidence="3">ChiGjej1B1-14440</strain>
    </source>
</reference>
<protein>
    <submittedName>
        <fullName evidence="3">LytTR family DNA-binding domain-containing protein</fullName>
    </submittedName>
</protein>
<keyword evidence="1" id="KW-0597">Phosphoprotein</keyword>
<dbReference type="CDD" id="cd00156">
    <property type="entry name" value="REC"/>
    <property type="match status" value="1"/>
</dbReference>